<protein>
    <submittedName>
        <fullName evidence="2">Uncharacterized protein</fullName>
    </submittedName>
</protein>
<comment type="caution">
    <text evidence="2">The sequence shown here is derived from an EMBL/GenBank/DDBJ whole genome shotgun (WGS) entry which is preliminary data.</text>
</comment>
<evidence type="ECO:0000313" key="2">
    <source>
        <dbReference type="EMBL" id="GAA1508395.1"/>
    </source>
</evidence>
<dbReference type="Proteomes" id="UP001500177">
    <property type="component" value="Unassembled WGS sequence"/>
</dbReference>
<feature type="region of interest" description="Disordered" evidence="1">
    <location>
        <begin position="1"/>
        <end position="20"/>
    </location>
</feature>
<proteinExistence type="predicted"/>
<gene>
    <name evidence="2" type="ORF">GCM10009690_09190</name>
</gene>
<name>A0ABN2A0E5_9MICO</name>
<dbReference type="EMBL" id="BAAALX010000001">
    <property type="protein sequence ID" value="GAA1508395.1"/>
    <property type="molecule type" value="Genomic_DNA"/>
</dbReference>
<sequence length="94" mass="9953">MADAGGDEFDEGLAGAGFGNRVVPDDEVLAETLDYCCFHCGHHSLLCDDGSRSDAGFEFEVEELPDGGPATWREVAAPPSGSNWGQKKPCAFSE</sequence>
<evidence type="ECO:0000256" key="1">
    <source>
        <dbReference type="SAM" id="MobiDB-lite"/>
    </source>
</evidence>
<keyword evidence="3" id="KW-1185">Reference proteome</keyword>
<organism evidence="2 3">
    <name type="scientific">Brevibacterium permense</name>
    <dbReference type="NCBI Taxonomy" id="234834"/>
    <lineage>
        <taxon>Bacteria</taxon>
        <taxon>Bacillati</taxon>
        <taxon>Actinomycetota</taxon>
        <taxon>Actinomycetes</taxon>
        <taxon>Micrococcales</taxon>
        <taxon>Brevibacteriaceae</taxon>
        <taxon>Brevibacterium</taxon>
    </lineage>
</organism>
<reference evidence="2 3" key="1">
    <citation type="journal article" date="2019" name="Int. J. Syst. Evol. Microbiol.">
        <title>The Global Catalogue of Microorganisms (GCM) 10K type strain sequencing project: providing services to taxonomists for standard genome sequencing and annotation.</title>
        <authorList>
            <consortium name="The Broad Institute Genomics Platform"/>
            <consortium name="The Broad Institute Genome Sequencing Center for Infectious Disease"/>
            <person name="Wu L."/>
            <person name="Ma J."/>
        </authorList>
    </citation>
    <scope>NUCLEOTIDE SEQUENCE [LARGE SCALE GENOMIC DNA]</scope>
    <source>
        <strain evidence="2 3">JCM 13318</strain>
    </source>
</reference>
<accession>A0ABN2A0E5</accession>
<evidence type="ECO:0000313" key="3">
    <source>
        <dbReference type="Proteomes" id="UP001500177"/>
    </source>
</evidence>
<feature type="compositionally biased region" description="Acidic residues" evidence="1">
    <location>
        <begin position="1"/>
        <end position="11"/>
    </location>
</feature>
<feature type="region of interest" description="Disordered" evidence="1">
    <location>
        <begin position="63"/>
        <end position="94"/>
    </location>
</feature>